<evidence type="ECO:0000313" key="2">
    <source>
        <dbReference type="Proteomes" id="UP000681722"/>
    </source>
</evidence>
<dbReference type="Proteomes" id="UP000681722">
    <property type="component" value="Unassembled WGS sequence"/>
</dbReference>
<sequence length="136" mass="16298">ADGLFDFNDVREIFFNNLTYTVFSLEQPNTEFLVHPFQEMKYSPVYELSQTNYLYTLLHADYILKMISTGMKICSKRPFQISNEKHFLKRLPQRLQSEFVSIYKQKSKNVSVLPRIHRFWIESDDYIFVDADYTQS</sequence>
<comment type="caution">
    <text evidence="1">The sequence shown here is derived from an EMBL/GenBank/DDBJ whole genome shotgun (WGS) entry which is preliminary data.</text>
</comment>
<evidence type="ECO:0000313" key="1">
    <source>
        <dbReference type="EMBL" id="CAF4643172.1"/>
    </source>
</evidence>
<proteinExistence type="predicted"/>
<accession>A0A8S2ZMR9</accession>
<dbReference type="EMBL" id="CAJOBC010140215">
    <property type="protein sequence ID" value="CAF4643172.1"/>
    <property type="molecule type" value="Genomic_DNA"/>
</dbReference>
<reference evidence="1" key="1">
    <citation type="submission" date="2021-02" db="EMBL/GenBank/DDBJ databases">
        <authorList>
            <person name="Nowell W R."/>
        </authorList>
    </citation>
    <scope>NUCLEOTIDE SEQUENCE</scope>
</reference>
<protein>
    <submittedName>
        <fullName evidence="1">Uncharacterized protein</fullName>
    </submittedName>
</protein>
<gene>
    <name evidence="1" type="ORF">SRO942_LOCUS50189</name>
</gene>
<name>A0A8S2ZMR9_9BILA</name>
<feature type="non-terminal residue" evidence="1">
    <location>
        <position position="1"/>
    </location>
</feature>
<organism evidence="1 2">
    <name type="scientific">Didymodactylos carnosus</name>
    <dbReference type="NCBI Taxonomy" id="1234261"/>
    <lineage>
        <taxon>Eukaryota</taxon>
        <taxon>Metazoa</taxon>
        <taxon>Spiralia</taxon>
        <taxon>Gnathifera</taxon>
        <taxon>Rotifera</taxon>
        <taxon>Eurotatoria</taxon>
        <taxon>Bdelloidea</taxon>
        <taxon>Philodinida</taxon>
        <taxon>Philodinidae</taxon>
        <taxon>Didymodactylos</taxon>
    </lineage>
</organism>
<dbReference type="AlphaFoldDB" id="A0A8S2ZMR9"/>